<dbReference type="PANTHER" id="PTHR34403:SF8">
    <property type="entry name" value="TOL-PAL SYSTEM PROTEIN TOLA"/>
    <property type="match status" value="1"/>
</dbReference>
<dbReference type="InterPro" id="IPR057686">
    <property type="entry name" value="DUF7926"/>
</dbReference>
<dbReference type="Pfam" id="PF17961">
    <property type="entry name" value="Big_8"/>
    <property type="match status" value="1"/>
</dbReference>
<dbReference type="HOGENOM" id="CLU_014203_0_0_11"/>
<reference evidence="11 12" key="2">
    <citation type="submission" date="2011-10" db="EMBL/GenBank/DDBJ databases">
        <title>The Genome Sequence of Actinomyces viscosus C505.</title>
        <authorList>
            <consortium name="The Broad Institute Genome Sequencing Platform"/>
            <consortium name="The Broad Institute Genome Sequencing Center for Infectious Disease"/>
            <person name="Earl A."/>
            <person name="Ward D."/>
            <person name="Feldgarden M."/>
            <person name="Gevers D."/>
            <person name="Sibley C.D."/>
            <person name="Field T.R."/>
            <person name="Grinwis M."/>
            <person name="Eshaghurshan C.S."/>
            <person name="Surette M.G."/>
            <person name="Young S.K."/>
            <person name="Zeng Q."/>
            <person name="Gargeya S."/>
            <person name="Fitzgerald M."/>
            <person name="Haas B."/>
            <person name="Abouelleil A."/>
            <person name="Alvarado L."/>
            <person name="Arachchi H.M."/>
            <person name="Berlin A."/>
            <person name="Brown A."/>
            <person name="Chapman S.B."/>
            <person name="Chen Z."/>
            <person name="Dunbar C."/>
            <person name="Freedman E."/>
            <person name="Gearin G."/>
            <person name="Goldberg J."/>
            <person name="Griggs A."/>
            <person name="Gujja S."/>
            <person name="Heiman D."/>
            <person name="Howarth C."/>
            <person name="Larson L."/>
            <person name="Lui A."/>
            <person name="MacDonald P.J.P."/>
            <person name="Montmayeur A."/>
            <person name="Murphy C."/>
            <person name="Neiman D."/>
            <person name="Pearson M."/>
            <person name="Priest M."/>
            <person name="Roberts A."/>
            <person name="Saif S."/>
            <person name="Shea T."/>
            <person name="Shenoy N."/>
            <person name="Sisk P."/>
            <person name="Stolte C."/>
            <person name="Sykes S."/>
            <person name="Wortman J."/>
            <person name="Nusbaum C."/>
            <person name="Birren B."/>
        </authorList>
    </citation>
    <scope>NUCLEOTIDE SEQUENCE [LARGE SCALE GENOMIC DNA]</scope>
    <source>
        <strain evidence="11 12">C505</strain>
    </source>
</reference>
<evidence type="ECO:0000256" key="1">
    <source>
        <dbReference type="ARBA" id="ARBA00004168"/>
    </source>
</evidence>
<dbReference type="InterPro" id="IPR050972">
    <property type="entry name" value="SDr-like"/>
</dbReference>
<dbReference type="eggNOG" id="COG3170">
    <property type="taxonomic scope" value="Bacteria"/>
</dbReference>
<feature type="compositionally biased region" description="Low complexity" evidence="6">
    <location>
        <begin position="807"/>
        <end position="836"/>
    </location>
</feature>
<dbReference type="Pfam" id="PF25548">
    <property type="entry name" value="DUF7926"/>
    <property type="match status" value="1"/>
</dbReference>
<dbReference type="GO" id="GO:0007155">
    <property type="term" value="P:cell adhesion"/>
    <property type="evidence" value="ECO:0007669"/>
    <property type="project" value="InterPro"/>
</dbReference>
<keyword evidence="3" id="KW-0964">Secreted</keyword>
<dbReference type="InterPro" id="IPR008966">
    <property type="entry name" value="Adhesion_dom_sf"/>
</dbReference>
<dbReference type="EMBL" id="ACRE02000069">
    <property type="protein sequence ID" value="EQM96829.1"/>
    <property type="molecule type" value="Genomic_DNA"/>
</dbReference>
<feature type="transmembrane region" description="Helical" evidence="7">
    <location>
        <begin position="904"/>
        <end position="922"/>
    </location>
</feature>
<keyword evidence="2" id="KW-0134">Cell wall</keyword>
<evidence type="ECO:0000313" key="12">
    <source>
        <dbReference type="Proteomes" id="UP000004668"/>
    </source>
</evidence>
<proteinExistence type="predicted"/>
<gene>
    <name evidence="11" type="ORF">HMPREF0059_02695</name>
</gene>
<evidence type="ECO:0000256" key="2">
    <source>
        <dbReference type="ARBA" id="ARBA00022512"/>
    </source>
</evidence>
<evidence type="ECO:0000256" key="6">
    <source>
        <dbReference type="SAM" id="MobiDB-lite"/>
    </source>
</evidence>
<evidence type="ECO:0000256" key="4">
    <source>
        <dbReference type="ARBA" id="ARBA00022729"/>
    </source>
</evidence>
<dbReference type="InterPro" id="IPR046022">
    <property type="entry name" value="DUF5979"/>
</dbReference>
<evidence type="ECO:0000259" key="10">
    <source>
        <dbReference type="Pfam" id="PF25548"/>
    </source>
</evidence>
<sequence>MVAAMLTVLPMQARAAINPKITISDLSLTPSNATGEEDPTKTAVQSGDYLKLKFSWDASKAQAKGGDSFEIALPEQVRSKDKITEPMMLNHDGVSTQVGECSVAERKITCTFNSELDKIVAQGFKDLRGNGTSLVVANGASDLPNLSIKANGVDTPVAVPGGKIGAYVEGPYKPEKVTKWASDLTADSDKIAWQLIFGPDQIKAALEENGQSLTVDGKTRSTIMFTDELGPGQKYVADKSRWRLETGTSEGKGASSGQLTDASGADQNTGAGDFDLDVTFNGDVAFIKVTGPFAPRSNYIVRYESTPNTDNGKVQPGVRYKNDATALGTSLRGSYAVHYASSFSINVEMKPGFGGFEITKLLTGTQTGKVPADTTFKVSVNYDLPGDAKASAYPGWKAPGTLNQEGTGGDLEMTLNIGAKTVFKEIFPTGTVLTFNEDPTNASVTPEGVVWGKPAFMVNGQSTNTATVEEQMLETVTLSNSADAVPVDHGDFTITKALAGDGDFSNSTFLFTYSCTDNTTGFLMVKGGKTSEHSEEVQAGSTCTVTEITDSAFRAGYTLTAPEPQTVAIVKDQTAEVTMTNTYTKAKGSFSVTNTVKGAEVGDKEFTFTYTCDNGQEGTLKAKANGTPVNGPELPVGTECTIEQDVNTAQVDGYSLKAPASQKVHIGEKVLDLKFAGMYTSLAVPSPTPSAEATAKPSAEPSAAPSAAPTEKPAADASADPNAKPSAEASAKPSAEASADPADKPAADASADPNAKPSADASADPNAKPSADASADPNAKPSADASADPNAKPSADASADPADKPAADASADPNAKPSADASADPNAKPSADASADPADKPAADASADPNAKPSADASSSTTAGNSPSGAAQQATPTNSAAPAPADGAPGGPAGGPLASTGVRIGLPLGIAVVAVMGGALLVSRRRA</sequence>
<evidence type="ECO:0000259" key="8">
    <source>
        <dbReference type="Pfam" id="PF17961"/>
    </source>
</evidence>
<dbReference type="Gene3D" id="2.60.40.740">
    <property type="match status" value="1"/>
</dbReference>
<comment type="caution">
    <text evidence="11">The sequence shown here is derived from an EMBL/GenBank/DDBJ whole genome shotgun (WGS) entry which is preliminary data.</text>
</comment>
<feature type="compositionally biased region" description="Low complexity" evidence="6">
    <location>
        <begin position="689"/>
        <end position="712"/>
    </location>
</feature>
<feature type="domain" description="DUF5979" evidence="9">
    <location>
        <begin position="590"/>
        <end position="664"/>
    </location>
</feature>
<keyword evidence="5" id="KW-0572">Peptidoglycan-anchor</keyword>
<feature type="compositionally biased region" description="Low complexity" evidence="6">
    <location>
        <begin position="870"/>
        <end position="887"/>
    </location>
</feature>
<feature type="domain" description="DUF5979" evidence="9">
    <location>
        <begin position="492"/>
        <end position="584"/>
    </location>
</feature>
<protein>
    <submittedName>
        <fullName evidence="11">Uncharacterized protein</fullName>
    </submittedName>
</protein>
<feature type="domain" description="DUF7926" evidence="10">
    <location>
        <begin position="175"/>
        <end position="352"/>
    </location>
</feature>
<name>T5LGN9_ACTVI</name>
<evidence type="ECO:0000256" key="3">
    <source>
        <dbReference type="ARBA" id="ARBA00022525"/>
    </source>
</evidence>
<organism evidence="11 12">
    <name type="scientific">Actinomyces viscosus C505</name>
    <dbReference type="NCBI Taxonomy" id="562973"/>
    <lineage>
        <taxon>Bacteria</taxon>
        <taxon>Bacillati</taxon>
        <taxon>Actinomycetota</taxon>
        <taxon>Actinomycetes</taxon>
        <taxon>Actinomycetales</taxon>
        <taxon>Actinomycetaceae</taxon>
        <taxon>Actinomyces</taxon>
    </lineage>
</organism>
<dbReference type="SUPFAM" id="SSF49401">
    <property type="entry name" value="Bacterial adhesins"/>
    <property type="match status" value="1"/>
</dbReference>
<dbReference type="RefSeq" id="WP_020992072.1">
    <property type="nucleotide sequence ID" value="NZ_KI391970.1"/>
</dbReference>
<evidence type="ECO:0000256" key="5">
    <source>
        <dbReference type="ARBA" id="ARBA00023088"/>
    </source>
</evidence>
<dbReference type="Proteomes" id="UP000004668">
    <property type="component" value="Unassembled WGS sequence"/>
</dbReference>
<dbReference type="PANTHER" id="PTHR34403">
    <property type="entry name" value="TOL-PAL SYSTEM PROTEIN TOLA"/>
    <property type="match status" value="1"/>
</dbReference>
<keyword evidence="7" id="KW-1133">Transmembrane helix</keyword>
<dbReference type="Gene3D" id="2.60.40.1280">
    <property type="match status" value="1"/>
</dbReference>
<keyword evidence="4" id="KW-0732">Signal</keyword>
<dbReference type="Pfam" id="PF19407">
    <property type="entry name" value="DUF5979"/>
    <property type="match status" value="3"/>
</dbReference>
<evidence type="ECO:0000259" key="9">
    <source>
        <dbReference type="Pfam" id="PF19407"/>
    </source>
</evidence>
<keyword evidence="7" id="KW-0472">Membrane</keyword>
<dbReference type="AlphaFoldDB" id="T5LGN9"/>
<feature type="domain" description="DUF5979" evidence="9">
    <location>
        <begin position="356"/>
        <end position="480"/>
    </location>
</feature>
<feature type="compositionally biased region" description="Low complexity" evidence="6">
    <location>
        <begin position="747"/>
        <end position="800"/>
    </location>
</feature>
<feature type="region of interest" description="Disordered" evidence="6">
    <location>
        <begin position="684"/>
        <end position="901"/>
    </location>
</feature>
<feature type="region of interest" description="Disordered" evidence="6">
    <location>
        <begin position="246"/>
        <end position="268"/>
    </location>
</feature>
<comment type="subcellular location">
    <subcellularLocation>
        <location evidence="1">Secreted</location>
        <location evidence="1">Cell wall</location>
        <topology evidence="1">Peptidoglycan-anchor</topology>
    </subcellularLocation>
</comment>
<feature type="domain" description="SDR-like Ig" evidence="8">
    <location>
        <begin position="44"/>
        <end position="117"/>
    </location>
</feature>
<dbReference type="InterPro" id="IPR041171">
    <property type="entry name" value="SDR_Ig"/>
</dbReference>
<feature type="compositionally biased region" description="Polar residues" evidence="6">
    <location>
        <begin position="255"/>
        <end position="268"/>
    </location>
</feature>
<dbReference type="InterPro" id="IPR011252">
    <property type="entry name" value="Fibrogen-bd_dom1"/>
</dbReference>
<evidence type="ECO:0000256" key="7">
    <source>
        <dbReference type="SAM" id="Phobius"/>
    </source>
</evidence>
<keyword evidence="7" id="KW-0812">Transmembrane</keyword>
<dbReference type="eggNOG" id="COG3266">
    <property type="taxonomic scope" value="Bacteria"/>
</dbReference>
<feature type="compositionally biased region" description="Low complexity" evidence="6">
    <location>
        <begin position="843"/>
        <end position="860"/>
    </location>
</feature>
<feature type="compositionally biased region" description="Low complexity" evidence="6">
    <location>
        <begin position="721"/>
        <end position="740"/>
    </location>
</feature>
<evidence type="ECO:0000313" key="11">
    <source>
        <dbReference type="EMBL" id="EQM96829.1"/>
    </source>
</evidence>
<reference evidence="12" key="1">
    <citation type="submission" date="2010-02" db="EMBL/GenBank/DDBJ databases">
        <title>The Genome Sequence of Prevotella oris strain C735.</title>
        <authorList>
            <consortium name="The Broad Institute Genome Sequencing Platform"/>
            <person name="Ward D."/>
            <person name="Feldgarden M."/>
            <person name="Earl A."/>
            <person name="Young S.K."/>
            <person name="Zeng Q."/>
            <person name="Koehrsen M."/>
            <person name="Alvarado L."/>
            <person name="Berlin A."/>
            <person name="Bochicchio J."/>
            <person name="Borenstein D."/>
            <person name="Chapman S.B."/>
            <person name="Chen Z."/>
            <person name="Engels R."/>
            <person name="Freedman E."/>
            <person name="Gellesch M."/>
            <person name="Goldberg J."/>
            <person name="Griggs A."/>
            <person name="Gujja S."/>
            <person name="Heilman E."/>
            <person name="Heiman D."/>
            <person name="Hepburn T."/>
            <person name="Howarth C."/>
            <person name="Jen D."/>
            <person name="Larson L."/>
            <person name="Mehta T."/>
            <person name="Park D."/>
            <person name="Pearson M."/>
            <person name="Roberts A."/>
            <person name="Saif S."/>
            <person name="Shea T."/>
            <person name="Shenoy N."/>
            <person name="Sisk P."/>
            <person name="Stolte C."/>
            <person name="Sykes S."/>
            <person name="Thomson T."/>
            <person name="Walk T."/>
            <person name="White J."/>
            <person name="Yandava C."/>
            <person name="Sibley C.D."/>
            <person name="Field T.R."/>
            <person name="Grinwis M."/>
            <person name="Eshaghurshan C.S."/>
            <person name="Surette M.G."/>
            <person name="Haas B."/>
            <person name="Nusbaum C."/>
            <person name="Birren B."/>
        </authorList>
    </citation>
    <scope>NUCLEOTIDE SEQUENCE [LARGE SCALE GENOMIC DNA]</scope>
    <source>
        <strain evidence="12">C505</strain>
    </source>
</reference>
<accession>T5LGN9</accession>